<dbReference type="InterPro" id="IPR009075">
    <property type="entry name" value="AcylCo_DH/oxidase_C"/>
</dbReference>
<evidence type="ECO:0000256" key="5">
    <source>
        <dbReference type="ARBA" id="ARBA00023002"/>
    </source>
</evidence>
<evidence type="ECO:0000256" key="2">
    <source>
        <dbReference type="ARBA" id="ARBA00009347"/>
    </source>
</evidence>
<reference evidence="7" key="1">
    <citation type="submission" date="2022-09" db="EMBL/GenBank/DDBJ databases">
        <title>Intensive care unit water sources are persistently colonized with multi-drug resistant bacteria and are the site of extensive horizontal gene transfer of antibiotic resistance genes.</title>
        <authorList>
            <person name="Diorio-Toth L."/>
        </authorList>
    </citation>
    <scope>NUCLEOTIDE SEQUENCE</scope>
    <source>
        <strain evidence="7">GD04153</strain>
    </source>
</reference>
<proteinExistence type="inferred from homology"/>
<comment type="caution">
    <text evidence="7">The sequence shown here is derived from an EMBL/GenBank/DDBJ whole genome shotgun (WGS) entry which is preliminary data.</text>
</comment>
<dbReference type="PANTHER" id="PTHR43884">
    <property type="entry name" value="ACYL-COA DEHYDROGENASE"/>
    <property type="match status" value="1"/>
</dbReference>
<comment type="similarity">
    <text evidence="2">Belongs to the acyl-CoA dehydrogenase family.</text>
</comment>
<dbReference type="EMBL" id="JAODYY010000016">
    <property type="protein sequence ID" value="MDH0126763.1"/>
    <property type="molecule type" value="Genomic_DNA"/>
</dbReference>
<name>A0AA42H731_9HYPH</name>
<dbReference type="InterPro" id="IPR037069">
    <property type="entry name" value="AcylCoA_DH/ox_N_sf"/>
</dbReference>
<evidence type="ECO:0000313" key="8">
    <source>
        <dbReference type="Proteomes" id="UP001158087"/>
    </source>
</evidence>
<evidence type="ECO:0000259" key="6">
    <source>
        <dbReference type="Pfam" id="PF00441"/>
    </source>
</evidence>
<evidence type="ECO:0000313" key="7">
    <source>
        <dbReference type="EMBL" id="MDH0126763.1"/>
    </source>
</evidence>
<dbReference type="Proteomes" id="UP001158087">
    <property type="component" value="Unassembled WGS sequence"/>
</dbReference>
<dbReference type="Gene3D" id="1.20.140.10">
    <property type="entry name" value="Butyryl-CoA Dehydrogenase, subunit A, domain 3"/>
    <property type="match status" value="1"/>
</dbReference>
<dbReference type="InterPro" id="IPR009100">
    <property type="entry name" value="AcylCoA_DH/oxidase_NM_dom_sf"/>
</dbReference>
<comment type="cofactor">
    <cofactor evidence="1">
        <name>FAD</name>
        <dbReference type="ChEBI" id="CHEBI:57692"/>
    </cofactor>
</comment>
<evidence type="ECO:0000256" key="4">
    <source>
        <dbReference type="ARBA" id="ARBA00022827"/>
    </source>
</evidence>
<gene>
    <name evidence="7" type="ORF">N7376_22565</name>
</gene>
<protein>
    <submittedName>
        <fullName evidence="7">Acyl-CoA dehydrogenase family protein</fullName>
    </submittedName>
</protein>
<feature type="domain" description="Acyl-CoA dehydrogenase/oxidase C-terminal" evidence="6">
    <location>
        <begin position="187"/>
        <end position="297"/>
    </location>
</feature>
<dbReference type="GO" id="GO:0003995">
    <property type="term" value="F:acyl-CoA dehydrogenase activity"/>
    <property type="evidence" value="ECO:0007669"/>
    <property type="project" value="TreeGrafter"/>
</dbReference>
<evidence type="ECO:0000256" key="3">
    <source>
        <dbReference type="ARBA" id="ARBA00022630"/>
    </source>
</evidence>
<dbReference type="SUPFAM" id="SSF47203">
    <property type="entry name" value="Acyl-CoA dehydrogenase C-terminal domain-like"/>
    <property type="match status" value="1"/>
</dbReference>
<keyword evidence="4" id="KW-0274">FAD</keyword>
<keyword evidence="3" id="KW-0285">Flavoprotein</keyword>
<organism evidence="7 8">
    <name type="scientific">Brucella intermedia GD04153</name>
    <dbReference type="NCBI Taxonomy" id="2975438"/>
    <lineage>
        <taxon>Bacteria</taxon>
        <taxon>Pseudomonadati</taxon>
        <taxon>Pseudomonadota</taxon>
        <taxon>Alphaproteobacteria</taxon>
        <taxon>Hyphomicrobiales</taxon>
        <taxon>Brucellaceae</taxon>
        <taxon>Brucella/Ochrobactrum group</taxon>
        <taxon>Brucella</taxon>
    </lineage>
</organism>
<accession>A0AA42H731</accession>
<dbReference type="Gene3D" id="1.10.540.10">
    <property type="entry name" value="Acyl-CoA dehydrogenase/oxidase, N-terminal domain"/>
    <property type="match status" value="1"/>
</dbReference>
<dbReference type="AlphaFoldDB" id="A0AA42H731"/>
<dbReference type="Pfam" id="PF00441">
    <property type="entry name" value="Acyl-CoA_dh_1"/>
    <property type="match status" value="1"/>
</dbReference>
<dbReference type="PANTHER" id="PTHR43884:SF20">
    <property type="entry name" value="ACYL-COA DEHYDROGENASE FADE28"/>
    <property type="match status" value="1"/>
</dbReference>
<sequence>MTDLISESAKRLFAHYPAAPDDMDGLWNSALWRAIVEAGFPLALLSEEEGGFSLEAEDAFSLLRIAAANCATVPLGETMLANWMLAQTGLPLSEGPAAIILSDGEMAVPFGRHLQTLVTVAGQEDGVIVSRYDLRVTATDWQHGANLAGEPRDHLKALEGAGSQQAGRATLSADTIDALGALVRVQQIAGALQAVLDMTVRYAGERVQFGKPIAKFQAIQQYLAVMAGEVAAANAAASMAAQAFPFAVRDAQTFVLIVAAAKIRAGEAVGSVASLSHQVHGAIGFSREYALHLLTRRLWSWRDEYGREADWAGKLGNVAFKQPTGLWPFVTKLQSDFF</sequence>
<dbReference type="SUPFAM" id="SSF56645">
    <property type="entry name" value="Acyl-CoA dehydrogenase NM domain-like"/>
    <property type="match status" value="1"/>
</dbReference>
<keyword evidence="5" id="KW-0560">Oxidoreductase</keyword>
<dbReference type="GO" id="GO:0050660">
    <property type="term" value="F:flavin adenine dinucleotide binding"/>
    <property type="evidence" value="ECO:0007669"/>
    <property type="project" value="InterPro"/>
</dbReference>
<evidence type="ECO:0000256" key="1">
    <source>
        <dbReference type="ARBA" id="ARBA00001974"/>
    </source>
</evidence>
<dbReference type="InterPro" id="IPR036250">
    <property type="entry name" value="AcylCo_DH-like_C"/>
</dbReference>